<accession>A0ABD1UHP3</accession>
<feature type="domain" description="Reverse transcriptase Ty1/copia-type" evidence="2">
    <location>
        <begin position="138"/>
        <end position="212"/>
    </location>
</feature>
<reference evidence="4" key="1">
    <citation type="submission" date="2024-07" db="EMBL/GenBank/DDBJ databases">
        <title>Two chromosome-level genome assemblies of Korean endemic species Abeliophyllum distichum and Forsythia ovata (Oleaceae).</title>
        <authorList>
            <person name="Jang H."/>
        </authorList>
    </citation>
    <scope>NUCLEOTIDE SEQUENCE [LARGE SCALE GENOMIC DNA]</scope>
</reference>
<organism evidence="3 4">
    <name type="scientific">Abeliophyllum distichum</name>
    <dbReference type="NCBI Taxonomy" id="126358"/>
    <lineage>
        <taxon>Eukaryota</taxon>
        <taxon>Viridiplantae</taxon>
        <taxon>Streptophyta</taxon>
        <taxon>Embryophyta</taxon>
        <taxon>Tracheophyta</taxon>
        <taxon>Spermatophyta</taxon>
        <taxon>Magnoliopsida</taxon>
        <taxon>eudicotyledons</taxon>
        <taxon>Gunneridae</taxon>
        <taxon>Pentapetalae</taxon>
        <taxon>asterids</taxon>
        <taxon>lamiids</taxon>
        <taxon>Lamiales</taxon>
        <taxon>Oleaceae</taxon>
        <taxon>Forsythieae</taxon>
        <taxon>Abeliophyllum</taxon>
    </lineage>
</organism>
<protein>
    <submittedName>
        <fullName evidence="3">Mitochondrial protein</fullName>
    </submittedName>
</protein>
<dbReference type="AlphaFoldDB" id="A0ABD1UHP3"/>
<keyword evidence="4" id="KW-1185">Reference proteome</keyword>
<gene>
    <name evidence="3" type="ORF">Adt_09576</name>
</gene>
<evidence type="ECO:0000256" key="1">
    <source>
        <dbReference type="SAM" id="MobiDB-lite"/>
    </source>
</evidence>
<dbReference type="EMBL" id="JBFOLK010000003">
    <property type="protein sequence ID" value="KAL2524522.1"/>
    <property type="molecule type" value="Genomic_DNA"/>
</dbReference>
<evidence type="ECO:0000313" key="3">
    <source>
        <dbReference type="EMBL" id="KAL2524522.1"/>
    </source>
</evidence>
<evidence type="ECO:0000313" key="4">
    <source>
        <dbReference type="Proteomes" id="UP001604336"/>
    </source>
</evidence>
<feature type="region of interest" description="Disordered" evidence="1">
    <location>
        <begin position="1"/>
        <end position="26"/>
    </location>
</feature>
<dbReference type="Pfam" id="PF07727">
    <property type="entry name" value="RVT_2"/>
    <property type="match status" value="1"/>
</dbReference>
<dbReference type="InterPro" id="IPR013103">
    <property type="entry name" value="RVT_2"/>
</dbReference>
<comment type="caution">
    <text evidence="3">The sequence shown here is derived from an EMBL/GenBank/DDBJ whole genome shotgun (WGS) entry which is preliminary data.</text>
</comment>
<proteinExistence type="predicted"/>
<sequence>MMHPTNESAHRPSVESKDIMEDGEGLINKQLQELEQEGSLNDEQSQHVVQRDSISDVPESQAGIRIWVEMLEIEQETEKCKHPMVTRSKAGIVKRKAYMTNVVSHCTNEVEPGSLDEALKSEKWCKAMKEEYDALIKNQTWILVPPEPTMKIIGCKWVYKLKFGTNGKIQRHKARLVAKGFLQSSGVDYYETFSPVAKAPTLKIILTIAVSKG</sequence>
<name>A0ABD1UHP3_9LAMI</name>
<feature type="compositionally biased region" description="Basic and acidic residues" evidence="1">
    <location>
        <begin position="8"/>
        <end position="20"/>
    </location>
</feature>
<dbReference type="Proteomes" id="UP001604336">
    <property type="component" value="Unassembled WGS sequence"/>
</dbReference>
<evidence type="ECO:0000259" key="2">
    <source>
        <dbReference type="Pfam" id="PF07727"/>
    </source>
</evidence>